<accession>A0A8S4SDR5</accession>
<dbReference type="AlphaFoldDB" id="A0A8S4SDR5"/>
<evidence type="ECO:0000313" key="2">
    <source>
        <dbReference type="Proteomes" id="UP000838756"/>
    </source>
</evidence>
<evidence type="ECO:0000313" key="1">
    <source>
        <dbReference type="EMBL" id="CAH2266845.1"/>
    </source>
</evidence>
<comment type="caution">
    <text evidence="1">The sequence shown here is derived from an EMBL/GenBank/DDBJ whole genome shotgun (WGS) entry which is preliminary data.</text>
</comment>
<sequence length="120" mass="13291">MGGPHSKISRCTIIVTNMDDGIPWIGNKKGHCRDGHCIGKIWSTQGTDIGAGMAISHQYLNAALVDPRQGGYMVSNKSQGQAGPKRHKTVVFKTPYTIPISCIELHWISRRSGKYQKERE</sequence>
<keyword evidence="2" id="KW-1185">Reference proteome</keyword>
<gene>
    <name evidence="1" type="primary">jg8906</name>
    <name evidence="1" type="ORF">PAEG_LOCUS25451</name>
</gene>
<organism evidence="1 2">
    <name type="scientific">Pararge aegeria aegeria</name>
    <dbReference type="NCBI Taxonomy" id="348720"/>
    <lineage>
        <taxon>Eukaryota</taxon>
        <taxon>Metazoa</taxon>
        <taxon>Ecdysozoa</taxon>
        <taxon>Arthropoda</taxon>
        <taxon>Hexapoda</taxon>
        <taxon>Insecta</taxon>
        <taxon>Pterygota</taxon>
        <taxon>Neoptera</taxon>
        <taxon>Endopterygota</taxon>
        <taxon>Lepidoptera</taxon>
        <taxon>Glossata</taxon>
        <taxon>Ditrysia</taxon>
        <taxon>Papilionoidea</taxon>
        <taxon>Nymphalidae</taxon>
        <taxon>Satyrinae</taxon>
        <taxon>Satyrini</taxon>
        <taxon>Parargina</taxon>
        <taxon>Pararge</taxon>
    </lineage>
</organism>
<reference evidence="1" key="1">
    <citation type="submission" date="2022-03" db="EMBL/GenBank/DDBJ databases">
        <authorList>
            <person name="Lindestad O."/>
        </authorList>
    </citation>
    <scope>NUCLEOTIDE SEQUENCE</scope>
</reference>
<dbReference type="EMBL" id="CAKXAJ010026320">
    <property type="protein sequence ID" value="CAH2266845.1"/>
    <property type="molecule type" value="Genomic_DNA"/>
</dbReference>
<name>A0A8S4SDR5_9NEOP</name>
<dbReference type="Proteomes" id="UP000838756">
    <property type="component" value="Unassembled WGS sequence"/>
</dbReference>
<proteinExistence type="predicted"/>
<protein>
    <submittedName>
        <fullName evidence="1">Jg8906 protein</fullName>
    </submittedName>
</protein>